<dbReference type="SMART" id="SM00078">
    <property type="entry name" value="IlGF"/>
    <property type="match status" value="1"/>
</dbReference>
<keyword evidence="6" id="KW-0372">Hormone</keyword>
<comment type="similarity">
    <text evidence="2 10">Belongs to the insulin family.</text>
</comment>
<sequence length="200" mass="21939">RGIGHTGELRNYIRTLVVLRNPVWDLPQVVFAHIAIRFSRPVMYKEVVLTLSLLVVLACRAQANEGHPIYGVKLCGREFIRAVIFTCGGSRWRRSVGMPGETGDLASDFLSIHDDEASDSWSSQLIPRLPYKAQADPVVDGLAGEGPESLAFIRPGRSLISDEVLEALRTSDRKGRDVVVGLSNACCKWGCSKSEISSLC</sequence>
<dbReference type="EMBL" id="JAUCMX010000025">
    <property type="protein sequence ID" value="KAK3510866.1"/>
    <property type="molecule type" value="Genomic_DNA"/>
</dbReference>
<evidence type="ECO:0000259" key="11">
    <source>
        <dbReference type="SMART" id="SM00078"/>
    </source>
</evidence>
<keyword evidence="13" id="KW-1185">Reference proteome</keyword>
<dbReference type="PROSITE" id="PS00262">
    <property type="entry name" value="INSULIN"/>
    <property type="match status" value="1"/>
</dbReference>
<dbReference type="GO" id="GO:0005179">
    <property type="term" value="F:hormone activity"/>
    <property type="evidence" value="ECO:0007669"/>
    <property type="project" value="UniProtKB-KW"/>
</dbReference>
<evidence type="ECO:0000256" key="7">
    <source>
        <dbReference type="ARBA" id="ARBA00022729"/>
    </source>
</evidence>
<keyword evidence="7" id="KW-0732">Signal</keyword>
<dbReference type="CDD" id="cd04365">
    <property type="entry name" value="IlGF_relaxin_like"/>
    <property type="match status" value="1"/>
</dbReference>
<dbReference type="PANTHER" id="PTHR20968:SF0">
    <property type="entry name" value="RELAXIN-3"/>
    <property type="match status" value="1"/>
</dbReference>
<dbReference type="InterPro" id="IPR036438">
    <property type="entry name" value="Insulin-like_sf"/>
</dbReference>
<evidence type="ECO:0000313" key="13">
    <source>
        <dbReference type="Proteomes" id="UP001274896"/>
    </source>
</evidence>
<dbReference type="SUPFAM" id="SSF56994">
    <property type="entry name" value="Insulin-like"/>
    <property type="match status" value="1"/>
</dbReference>
<dbReference type="PRINTS" id="PR00276">
    <property type="entry name" value="INSULINFAMLY"/>
</dbReference>
<accession>A0AAE0PZ47</accession>
<dbReference type="Pfam" id="PF00049">
    <property type="entry name" value="Insulin"/>
    <property type="match status" value="1"/>
</dbReference>
<proteinExistence type="inferred from homology"/>
<name>A0AAE0PZ47_9TELE</name>
<dbReference type="AlphaFoldDB" id="A0AAE0PZ47"/>
<evidence type="ECO:0000256" key="1">
    <source>
        <dbReference type="ARBA" id="ARBA00004613"/>
    </source>
</evidence>
<dbReference type="Proteomes" id="UP001274896">
    <property type="component" value="Unassembled WGS sequence"/>
</dbReference>
<feature type="domain" description="Insulin-like" evidence="11">
    <location>
        <begin position="72"/>
        <end position="200"/>
    </location>
</feature>
<evidence type="ECO:0000256" key="3">
    <source>
        <dbReference type="ARBA" id="ARBA00011207"/>
    </source>
</evidence>
<evidence type="ECO:0000256" key="6">
    <source>
        <dbReference type="ARBA" id="ARBA00022702"/>
    </source>
</evidence>
<organism evidence="12 13">
    <name type="scientific">Hemibagrus guttatus</name>
    <dbReference type="NCBI Taxonomy" id="175788"/>
    <lineage>
        <taxon>Eukaryota</taxon>
        <taxon>Metazoa</taxon>
        <taxon>Chordata</taxon>
        <taxon>Craniata</taxon>
        <taxon>Vertebrata</taxon>
        <taxon>Euteleostomi</taxon>
        <taxon>Actinopterygii</taxon>
        <taxon>Neopterygii</taxon>
        <taxon>Teleostei</taxon>
        <taxon>Ostariophysi</taxon>
        <taxon>Siluriformes</taxon>
        <taxon>Bagridae</taxon>
        <taxon>Hemibagrus</taxon>
    </lineage>
</organism>
<keyword evidence="8" id="KW-1015">Disulfide bond</keyword>
<evidence type="ECO:0000256" key="9">
    <source>
        <dbReference type="ARBA" id="ARBA00040355"/>
    </source>
</evidence>
<comment type="subunit">
    <text evidence="3">Heterodimer of a B chain and an A chain linked by two disulfide bonds.</text>
</comment>
<dbReference type="InterPro" id="IPR022352">
    <property type="entry name" value="Ins/IGF/rlx"/>
</dbReference>
<protein>
    <recommendedName>
        <fullName evidence="9">Relaxin-3</fullName>
    </recommendedName>
</protein>
<dbReference type="InterPro" id="IPR022353">
    <property type="entry name" value="Insulin_CS"/>
</dbReference>
<comment type="subcellular location">
    <subcellularLocation>
        <location evidence="1 10">Secreted</location>
    </subcellularLocation>
</comment>
<reference evidence="12" key="1">
    <citation type="submission" date="2023-06" db="EMBL/GenBank/DDBJ databases">
        <title>Male Hemibagrus guttatus genome.</title>
        <authorList>
            <person name="Bian C."/>
        </authorList>
    </citation>
    <scope>NUCLEOTIDE SEQUENCE</scope>
    <source>
        <strain evidence="12">Male_cb2023</strain>
        <tissue evidence="12">Muscle</tissue>
    </source>
</reference>
<evidence type="ECO:0000256" key="8">
    <source>
        <dbReference type="ARBA" id="ARBA00023157"/>
    </source>
</evidence>
<feature type="non-terminal residue" evidence="12">
    <location>
        <position position="200"/>
    </location>
</feature>
<keyword evidence="4 10" id="KW-0964">Secreted</keyword>
<dbReference type="InterPro" id="IPR016179">
    <property type="entry name" value="Insulin-like"/>
</dbReference>
<evidence type="ECO:0000313" key="12">
    <source>
        <dbReference type="EMBL" id="KAK3510866.1"/>
    </source>
</evidence>
<evidence type="ECO:0000256" key="10">
    <source>
        <dbReference type="RuleBase" id="RU000406"/>
    </source>
</evidence>
<keyword evidence="5" id="KW-0165">Cleavage on pair of basic residues</keyword>
<evidence type="ECO:0000256" key="4">
    <source>
        <dbReference type="ARBA" id="ARBA00022525"/>
    </source>
</evidence>
<evidence type="ECO:0000256" key="5">
    <source>
        <dbReference type="ARBA" id="ARBA00022685"/>
    </source>
</evidence>
<evidence type="ECO:0000256" key="2">
    <source>
        <dbReference type="ARBA" id="ARBA00009034"/>
    </source>
</evidence>
<dbReference type="InterPro" id="IPR051777">
    <property type="entry name" value="Insulin-like_neuro_ligands"/>
</dbReference>
<dbReference type="GO" id="GO:0005576">
    <property type="term" value="C:extracellular region"/>
    <property type="evidence" value="ECO:0007669"/>
    <property type="project" value="UniProtKB-SubCell"/>
</dbReference>
<dbReference type="GO" id="GO:0001664">
    <property type="term" value="F:G protein-coupled receptor binding"/>
    <property type="evidence" value="ECO:0007669"/>
    <property type="project" value="TreeGrafter"/>
</dbReference>
<gene>
    <name evidence="12" type="ORF">QTP70_022828</name>
</gene>
<comment type="caution">
    <text evidence="12">The sequence shown here is derived from an EMBL/GenBank/DDBJ whole genome shotgun (WGS) entry which is preliminary data.</text>
</comment>
<dbReference type="PANTHER" id="PTHR20968">
    <property type="entry name" value="ILGF DOMAIN-CONTAINING PROTEIN"/>
    <property type="match status" value="1"/>
</dbReference>